<protein>
    <submittedName>
        <fullName evidence="1">Uncharacterized protein</fullName>
    </submittedName>
</protein>
<sequence length="101" mass="11255">VDLPPRFPITPPFVTFNGSVDAQKLSLADNPIIGLDGISKNSSAVFRVGQNFLSQRPYVPRTWDGMPTTYSVYAILPKCKPHMEKKCENYLTATTPFQKHG</sequence>
<keyword evidence="2" id="KW-1185">Reference proteome</keyword>
<dbReference type="Proteomes" id="UP001169217">
    <property type="component" value="Unassembled WGS sequence"/>
</dbReference>
<proteinExistence type="predicted"/>
<evidence type="ECO:0000313" key="1">
    <source>
        <dbReference type="EMBL" id="KAK0367424.1"/>
    </source>
</evidence>
<evidence type="ECO:0000313" key="2">
    <source>
        <dbReference type="Proteomes" id="UP001169217"/>
    </source>
</evidence>
<comment type="caution">
    <text evidence="1">The sequence shown here is derived from an EMBL/GenBank/DDBJ whole genome shotgun (WGS) entry which is preliminary data.</text>
</comment>
<organism evidence="1 2">
    <name type="scientific">Colletotrichum limetticola</name>
    <dbReference type="NCBI Taxonomy" id="1209924"/>
    <lineage>
        <taxon>Eukaryota</taxon>
        <taxon>Fungi</taxon>
        <taxon>Dikarya</taxon>
        <taxon>Ascomycota</taxon>
        <taxon>Pezizomycotina</taxon>
        <taxon>Sordariomycetes</taxon>
        <taxon>Hypocreomycetidae</taxon>
        <taxon>Glomerellales</taxon>
        <taxon>Glomerellaceae</taxon>
        <taxon>Colletotrichum</taxon>
        <taxon>Colletotrichum acutatum species complex</taxon>
    </lineage>
</organism>
<reference evidence="1" key="1">
    <citation type="submission" date="2023-04" db="EMBL/GenBank/DDBJ databases">
        <title>Colletotrichum limetticola genome sequence.</title>
        <authorList>
            <person name="Baroncelli R."/>
        </authorList>
    </citation>
    <scope>NUCLEOTIDE SEQUENCE</scope>
    <source>
        <strain evidence="1">KLA-Anderson</strain>
    </source>
</reference>
<accession>A0ABQ9P9E2</accession>
<name>A0ABQ9P9E2_9PEZI</name>
<gene>
    <name evidence="1" type="ORF">CLIM01_15219</name>
</gene>
<feature type="non-terminal residue" evidence="1">
    <location>
        <position position="1"/>
    </location>
</feature>
<dbReference type="EMBL" id="JARUPT010001600">
    <property type="protein sequence ID" value="KAK0367424.1"/>
    <property type="molecule type" value="Genomic_DNA"/>
</dbReference>